<dbReference type="AlphaFoldDB" id="A0A238K868"/>
<organism evidence="2 3">
    <name type="scientific">Maliponia aquimaris</name>
    <dbReference type="NCBI Taxonomy" id="1673631"/>
    <lineage>
        <taxon>Bacteria</taxon>
        <taxon>Pseudomonadati</taxon>
        <taxon>Pseudomonadota</taxon>
        <taxon>Alphaproteobacteria</taxon>
        <taxon>Rhodobacterales</taxon>
        <taxon>Paracoccaceae</taxon>
        <taxon>Maliponia</taxon>
    </lineage>
</organism>
<evidence type="ECO:0008006" key="4">
    <source>
        <dbReference type="Google" id="ProtNLM"/>
    </source>
</evidence>
<keyword evidence="3" id="KW-1185">Reference proteome</keyword>
<dbReference type="NCBIfam" id="NF041384">
    <property type="entry name" value="YHS_seleno_dom"/>
    <property type="match status" value="1"/>
</dbReference>
<accession>A0A238K868</accession>
<dbReference type="OrthoDB" id="344729at2"/>
<evidence type="ECO:0000313" key="3">
    <source>
        <dbReference type="Proteomes" id="UP000207598"/>
    </source>
</evidence>
<feature type="signal peptide" evidence="1">
    <location>
        <begin position="1"/>
        <end position="28"/>
    </location>
</feature>
<keyword evidence="1" id="KW-0732">Signal</keyword>
<name>A0A238K868_9RHOB</name>
<evidence type="ECO:0000256" key="1">
    <source>
        <dbReference type="SAM" id="SignalP"/>
    </source>
</evidence>
<dbReference type="PROSITE" id="PS51318">
    <property type="entry name" value="TAT"/>
    <property type="match status" value="1"/>
</dbReference>
<feature type="chain" id="PRO_5012037098" description="YHS domain protein" evidence="1">
    <location>
        <begin position="29"/>
        <end position="152"/>
    </location>
</feature>
<evidence type="ECO:0000313" key="2">
    <source>
        <dbReference type="EMBL" id="SMX38687.1"/>
    </source>
</evidence>
<dbReference type="EMBL" id="FXYF01000004">
    <property type="protein sequence ID" value="SMX38687.1"/>
    <property type="molecule type" value="Genomic_DNA"/>
</dbReference>
<protein>
    <recommendedName>
        <fullName evidence="4">YHS domain protein</fullName>
    </recommendedName>
</protein>
<reference evidence="2 3" key="1">
    <citation type="submission" date="2017-05" db="EMBL/GenBank/DDBJ databases">
        <authorList>
            <person name="Song R."/>
            <person name="Chenine A.L."/>
            <person name="Ruprecht R.M."/>
        </authorList>
    </citation>
    <scope>NUCLEOTIDE SEQUENCE [LARGE SCALE GENOMIC DNA]</scope>
    <source>
        <strain evidence="2 3">CECT 8898</strain>
    </source>
</reference>
<gene>
    <name evidence="2" type="ORF">MAA8898_01669</name>
</gene>
<proteinExistence type="predicted"/>
<dbReference type="RefSeq" id="WP_094020515.1">
    <property type="nucleotide sequence ID" value="NZ_FXYF01000004.1"/>
</dbReference>
<dbReference type="InterPro" id="IPR006311">
    <property type="entry name" value="TAT_signal"/>
</dbReference>
<sequence>MPILTRRTALGLTLAAPALLLAGTRARAGEPPIYAEGGIAIDGSDPVAYFAGNGPVPGGAAQAEWNGATWRFASPDNAARFAATPEAFAPQFGGYCAFAASRGYLAPTIPEAWTLHEGQLFLNASLRARDLWLQDIPGNVAKGRANWPGILG</sequence>
<dbReference type="Proteomes" id="UP000207598">
    <property type="component" value="Unassembled WGS sequence"/>
</dbReference>